<protein>
    <submittedName>
        <fullName evidence="1">Uncharacterized protein</fullName>
    </submittedName>
</protein>
<evidence type="ECO:0000313" key="1">
    <source>
        <dbReference type="EMBL" id="VDM70811.1"/>
    </source>
</evidence>
<proteinExistence type="predicted"/>
<organism evidence="1 2">
    <name type="scientific">Strongylus vulgaris</name>
    <name type="common">Blood worm</name>
    <dbReference type="NCBI Taxonomy" id="40348"/>
    <lineage>
        <taxon>Eukaryota</taxon>
        <taxon>Metazoa</taxon>
        <taxon>Ecdysozoa</taxon>
        <taxon>Nematoda</taxon>
        <taxon>Chromadorea</taxon>
        <taxon>Rhabditida</taxon>
        <taxon>Rhabditina</taxon>
        <taxon>Rhabditomorpha</taxon>
        <taxon>Strongyloidea</taxon>
        <taxon>Strongylidae</taxon>
        <taxon>Strongylus</taxon>
    </lineage>
</organism>
<sequence>MGFSGAKTFMTEGKKAENVLINCEVYFSKLQYAFMKANLSSYNTISKVELSMYRDRIFYEFHKRALLKYLATPSRESHLNKERIDRPWTAMFGTNYVETLRHVSDEHSALEQLRKFNQEDVMNGREEELENLVEVEFSAKELEFLEWDKYRLLEEKYKRIISTTSTVGPAAMLNQKLAAASDERGELSATEERITGADQAISCT</sequence>
<reference evidence="1 2" key="1">
    <citation type="submission" date="2018-11" db="EMBL/GenBank/DDBJ databases">
        <authorList>
            <consortium name="Pathogen Informatics"/>
        </authorList>
    </citation>
    <scope>NUCLEOTIDE SEQUENCE [LARGE SCALE GENOMIC DNA]</scope>
</reference>
<dbReference type="EMBL" id="UYYB01017686">
    <property type="protein sequence ID" value="VDM70811.1"/>
    <property type="molecule type" value="Genomic_DNA"/>
</dbReference>
<name>A0A3P7IC22_STRVU</name>
<gene>
    <name evidence="1" type="ORF">SVUK_LOCUS5809</name>
</gene>
<accession>A0A3P7IC22</accession>
<evidence type="ECO:0000313" key="2">
    <source>
        <dbReference type="Proteomes" id="UP000270094"/>
    </source>
</evidence>
<keyword evidence="2" id="KW-1185">Reference proteome</keyword>
<dbReference type="AlphaFoldDB" id="A0A3P7IC22"/>
<dbReference type="Proteomes" id="UP000270094">
    <property type="component" value="Unassembled WGS sequence"/>
</dbReference>
<dbReference type="OrthoDB" id="429597at2759"/>